<feature type="transmembrane region" description="Helical" evidence="7">
    <location>
        <begin position="214"/>
        <end position="234"/>
    </location>
</feature>
<feature type="transmembrane region" description="Helical" evidence="7">
    <location>
        <begin position="123"/>
        <end position="141"/>
    </location>
</feature>
<dbReference type="GO" id="GO:0016020">
    <property type="term" value="C:membrane"/>
    <property type="evidence" value="ECO:0007669"/>
    <property type="project" value="TreeGrafter"/>
</dbReference>
<dbReference type="GO" id="GO:0012505">
    <property type="term" value="C:endomembrane system"/>
    <property type="evidence" value="ECO:0007669"/>
    <property type="project" value="UniProtKB-SubCell"/>
</dbReference>
<evidence type="ECO:0000256" key="2">
    <source>
        <dbReference type="ARBA" id="ARBA00008335"/>
    </source>
</evidence>
<dbReference type="PANTHER" id="PTHR23514">
    <property type="entry name" value="BYPASS OF STOP CODON PROTEIN 6"/>
    <property type="match status" value="1"/>
</dbReference>
<feature type="transmembrane region" description="Helical" evidence="7">
    <location>
        <begin position="430"/>
        <end position="458"/>
    </location>
</feature>
<dbReference type="InterPro" id="IPR020846">
    <property type="entry name" value="MFS_dom"/>
</dbReference>
<evidence type="ECO:0000313" key="10">
    <source>
        <dbReference type="Proteomes" id="UP000256690"/>
    </source>
</evidence>
<dbReference type="EMBL" id="PVWQ01000001">
    <property type="protein sequence ID" value="RDW93036.1"/>
    <property type="molecule type" value="Genomic_DNA"/>
</dbReference>
<dbReference type="FunFam" id="1.20.1250.20:FF:000286">
    <property type="entry name" value="MFS efflux transporter"/>
    <property type="match status" value="1"/>
</dbReference>
<dbReference type="AlphaFoldDB" id="A0A3D8T3A5"/>
<evidence type="ECO:0000256" key="7">
    <source>
        <dbReference type="SAM" id="Phobius"/>
    </source>
</evidence>
<evidence type="ECO:0000256" key="6">
    <source>
        <dbReference type="ARBA" id="ARBA00023136"/>
    </source>
</evidence>
<dbReference type="GO" id="GO:0022857">
    <property type="term" value="F:transmembrane transporter activity"/>
    <property type="evidence" value="ECO:0007669"/>
    <property type="project" value="InterPro"/>
</dbReference>
<dbReference type="SUPFAM" id="SSF103473">
    <property type="entry name" value="MFS general substrate transporter"/>
    <property type="match status" value="1"/>
</dbReference>
<keyword evidence="3" id="KW-0813">Transport</keyword>
<dbReference type="InterPro" id="IPR011701">
    <property type="entry name" value="MFS"/>
</dbReference>
<dbReference type="GeneID" id="38110728"/>
<feature type="transmembrane region" description="Helical" evidence="7">
    <location>
        <begin position="320"/>
        <end position="340"/>
    </location>
</feature>
<evidence type="ECO:0000256" key="1">
    <source>
        <dbReference type="ARBA" id="ARBA00004127"/>
    </source>
</evidence>
<gene>
    <name evidence="9" type="ORF">DSM5745_00358</name>
</gene>
<comment type="similarity">
    <text evidence="2">Belongs to the major facilitator superfamily.</text>
</comment>
<dbReference type="FunFam" id="1.20.1250.20:FF:000308">
    <property type="entry name" value="MFS efflux transporter"/>
    <property type="match status" value="1"/>
</dbReference>
<comment type="subcellular location">
    <subcellularLocation>
        <location evidence="1">Endomembrane system</location>
        <topology evidence="1">Multi-pass membrane protein</topology>
    </subcellularLocation>
</comment>
<feature type="transmembrane region" description="Helical" evidence="7">
    <location>
        <begin position="278"/>
        <end position="300"/>
    </location>
</feature>
<name>A0A3D8T3A5_9EURO</name>
<feature type="transmembrane region" description="Helical" evidence="7">
    <location>
        <begin position="403"/>
        <end position="424"/>
    </location>
</feature>
<feature type="transmembrane region" description="Helical" evidence="7">
    <location>
        <begin position="374"/>
        <end position="396"/>
    </location>
</feature>
<evidence type="ECO:0000313" key="9">
    <source>
        <dbReference type="EMBL" id="RDW93036.1"/>
    </source>
</evidence>
<dbReference type="RefSeq" id="XP_026608219.1">
    <property type="nucleotide sequence ID" value="XM_026742374.1"/>
</dbReference>
<keyword evidence="10" id="KW-1185">Reference proteome</keyword>
<reference evidence="9 10" key="1">
    <citation type="journal article" date="2018" name="IMA Fungus">
        <title>IMA Genome-F 9: Draft genome sequence of Annulohypoxylon stygium, Aspergillus mulundensis, Berkeleyomyces basicola (syn. Thielaviopsis basicola), Ceratocystis smalleyi, two Cercospora beticola strains, Coleophoma cylindrospora, Fusarium fracticaudum, Phialophora cf. hyalina, and Morchella septimelata.</title>
        <authorList>
            <person name="Wingfield B.D."/>
            <person name="Bills G.F."/>
            <person name="Dong Y."/>
            <person name="Huang W."/>
            <person name="Nel W.J."/>
            <person name="Swalarsk-Parry B.S."/>
            <person name="Vaghefi N."/>
            <person name="Wilken P.M."/>
            <person name="An Z."/>
            <person name="de Beer Z.W."/>
            <person name="De Vos L."/>
            <person name="Chen L."/>
            <person name="Duong T.A."/>
            <person name="Gao Y."/>
            <person name="Hammerbacher A."/>
            <person name="Kikkert J.R."/>
            <person name="Li Y."/>
            <person name="Li H."/>
            <person name="Li K."/>
            <person name="Li Q."/>
            <person name="Liu X."/>
            <person name="Ma X."/>
            <person name="Naidoo K."/>
            <person name="Pethybridge S.J."/>
            <person name="Sun J."/>
            <person name="Steenkamp E.T."/>
            <person name="van der Nest M.A."/>
            <person name="van Wyk S."/>
            <person name="Wingfield M.J."/>
            <person name="Xiong C."/>
            <person name="Yue Q."/>
            <person name="Zhang X."/>
        </authorList>
    </citation>
    <scope>NUCLEOTIDE SEQUENCE [LARGE SCALE GENOMIC DNA]</scope>
    <source>
        <strain evidence="9 10">DSM 5745</strain>
    </source>
</reference>
<dbReference type="InterPro" id="IPR036259">
    <property type="entry name" value="MFS_trans_sf"/>
</dbReference>
<proteinExistence type="inferred from homology"/>
<feature type="transmembrane region" description="Helical" evidence="7">
    <location>
        <begin position="147"/>
        <end position="170"/>
    </location>
</feature>
<protein>
    <recommendedName>
        <fullName evidence="8">Major facilitator superfamily (MFS) profile domain-containing protein</fullName>
    </recommendedName>
</protein>
<feature type="transmembrane region" description="Helical" evidence="7">
    <location>
        <begin position="347"/>
        <end position="368"/>
    </location>
</feature>
<dbReference type="OrthoDB" id="413079at2759"/>
<evidence type="ECO:0000256" key="5">
    <source>
        <dbReference type="ARBA" id="ARBA00022989"/>
    </source>
</evidence>
<dbReference type="PANTHER" id="PTHR23514:SF3">
    <property type="entry name" value="BYPASS OF STOP CODON PROTEIN 6"/>
    <property type="match status" value="1"/>
</dbReference>
<keyword evidence="6 7" id="KW-0472">Membrane</keyword>
<sequence length="462" mass="49630">MSRILPSDDATNPLLRTARVGPVAAADETCNVPTGAHSNGHVEASLVKWNEPRINTWRVLATFFSFIIVGANDGTYGALVHYLGEYYSIDYAILSLVFLSPCIGYTVAALGNSWLHAHFGQRGVALLGSGCHLLAYVSSALHPPYPVLVLIFVLAGLGNGLLDAAWNVWIGGMADSSRLMGFLHGFYGLGAALAPLTATSLISRHGQPWYRYYYFMAAGAFLELLALTATFWSARGSVGNTLDHAPEHGDGDGEGIRHRQRRGGVRDSALIQSVRNPATWIICLFIFIYSGVEIAVAGWIFEFLVDQRGTSSLQAGVVNFLYWAGLTLGRVILGFLTNYLRAEKSTVMGYLLACVACHSVFSLVHGSFAVSVTTVTLLGFFLGPLFPESVIALVHLLPKELHIAGIGIAVTLGSAGGCVFPFIIGALANVAGIGVLPLVIFVMLVSCSFLWFLSAVVLKRRY</sequence>
<feature type="transmembrane region" description="Helical" evidence="7">
    <location>
        <begin position="91"/>
        <end position="111"/>
    </location>
</feature>
<keyword evidence="4 7" id="KW-0812">Transmembrane</keyword>
<organism evidence="9 10">
    <name type="scientific">Aspergillus mulundensis</name>
    <dbReference type="NCBI Taxonomy" id="1810919"/>
    <lineage>
        <taxon>Eukaryota</taxon>
        <taxon>Fungi</taxon>
        <taxon>Dikarya</taxon>
        <taxon>Ascomycota</taxon>
        <taxon>Pezizomycotina</taxon>
        <taxon>Eurotiomycetes</taxon>
        <taxon>Eurotiomycetidae</taxon>
        <taxon>Eurotiales</taxon>
        <taxon>Aspergillaceae</taxon>
        <taxon>Aspergillus</taxon>
        <taxon>Aspergillus subgen. Nidulantes</taxon>
    </lineage>
</organism>
<dbReference type="Gene3D" id="1.20.1250.20">
    <property type="entry name" value="MFS general substrate transporter like domains"/>
    <property type="match status" value="2"/>
</dbReference>
<comment type="caution">
    <text evidence="9">The sequence shown here is derived from an EMBL/GenBank/DDBJ whole genome shotgun (WGS) entry which is preliminary data.</text>
</comment>
<dbReference type="Pfam" id="PF07690">
    <property type="entry name" value="MFS_1"/>
    <property type="match status" value="1"/>
</dbReference>
<feature type="transmembrane region" description="Helical" evidence="7">
    <location>
        <begin position="182"/>
        <end position="202"/>
    </location>
</feature>
<feature type="transmembrane region" description="Helical" evidence="7">
    <location>
        <begin position="59"/>
        <end position="79"/>
    </location>
</feature>
<keyword evidence="5 7" id="KW-1133">Transmembrane helix</keyword>
<evidence type="ECO:0000256" key="4">
    <source>
        <dbReference type="ARBA" id="ARBA00022692"/>
    </source>
</evidence>
<dbReference type="PROSITE" id="PS50850">
    <property type="entry name" value="MFS"/>
    <property type="match status" value="1"/>
</dbReference>
<evidence type="ECO:0000256" key="3">
    <source>
        <dbReference type="ARBA" id="ARBA00022448"/>
    </source>
</evidence>
<evidence type="ECO:0000259" key="8">
    <source>
        <dbReference type="PROSITE" id="PS50850"/>
    </source>
</evidence>
<dbReference type="InterPro" id="IPR051788">
    <property type="entry name" value="MFS_Transporter"/>
</dbReference>
<accession>A0A3D8T3A5</accession>
<dbReference type="Proteomes" id="UP000256690">
    <property type="component" value="Unassembled WGS sequence"/>
</dbReference>
<feature type="domain" description="Major facilitator superfamily (MFS) profile" evidence="8">
    <location>
        <begin position="58"/>
        <end position="462"/>
    </location>
</feature>